<keyword evidence="5" id="KW-0460">Magnesium</keyword>
<dbReference type="PANTHER" id="PTHR12001">
    <property type="entry name" value="GERANYLGERANYL PYROPHOSPHATE SYNTHASE"/>
    <property type="match status" value="1"/>
</dbReference>
<evidence type="ECO:0000256" key="4">
    <source>
        <dbReference type="ARBA" id="ARBA00022723"/>
    </source>
</evidence>
<dbReference type="CDD" id="cd00685">
    <property type="entry name" value="Trans_IPPS_HT"/>
    <property type="match status" value="1"/>
</dbReference>
<gene>
    <name evidence="7" type="ORF">WDV06_15185</name>
</gene>
<keyword evidence="4" id="KW-0479">Metal-binding</keyword>
<evidence type="ECO:0000256" key="1">
    <source>
        <dbReference type="ARBA" id="ARBA00001946"/>
    </source>
</evidence>
<dbReference type="RefSeq" id="WP_395510264.1">
    <property type="nucleotide sequence ID" value="NZ_JBBDHD010000032.1"/>
</dbReference>
<organism evidence="7 8">
    <name type="scientific">Streptomyces racemochromogenes</name>
    <dbReference type="NCBI Taxonomy" id="67353"/>
    <lineage>
        <taxon>Bacteria</taxon>
        <taxon>Bacillati</taxon>
        <taxon>Actinomycetota</taxon>
        <taxon>Actinomycetes</taxon>
        <taxon>Kitasatosporales</taxon>
        <taxon>Streptomycetaceae</taxon>
        <taxon>Streptomyces</taxon>
    </lineage>
</organism>
<comment type="similarity">
    <text evidence="2 6">Belongs to the FPP/GGPP synthase family.</text>
</comment>
<dbReference type="PROSITE" id="PS00444">
    <property type="entry name" value="POLYPRENYL_SYNTHASE_2"/>
    <property type="match status" value="1"/>
</dbReference>
<comment type="cofactor">
    <cofactor evidence="1">
        <name>Mg(2+)</name>
        <dbReference type="ChEBI" id="CHEBI:18420"/>
    </cofactor>
</comment>
<dbReference type="EMBL" id="JBBDHD010000032">
    <property type="protein sequence ID" value="MFH7596429.1"/>
    <property type="molecule type" value="Genomic_DNA"/>
</dbReference>
<dbReference type="Gene3D" id="1.10.600.10">
    <property type="entry name" value="Farnesyl Diphosphate Synthase"/>
    <property type="match status" value="1"/>
</dbReference>
<comment type="caution">
    <text evidence="7">The sequence shown here is derived from an EMBL/GenBank/DDBJ whole genome shotgun (WGS) entry which is preliminary data.</text>
</comment>
<dbReference type="SUPFAM" id="SSF48576">
    <property type="entry name" value="Terpenoid synthases"/>
    <property type="match status" value="1"/>
</dbReference>
<protein>
    <submittedName>
        <fullName evidence="7">Polyprenyl synthetase family protein</fullName>
    </submittedName>
</protein>
<dbReference type="InterPro" id="IPR000092">
    <property type="entry name" value="Polyprenyl_synt"/>
</dbReference>
<evidence type="ECO:0000256" key="6">
    <source>
        <dbReference type="RuleBase" id="RU004466"/>
    </source>
</evidence>
<name>A0ABW7PDX7_9ACTN</name>
<dbReference type="SFLD" id="SFLDG01017">
    <property type="entry name" value="Polyprenyl_Transferase_Like"/>
    <property type="match status" value="1"/>
</dbReference>
<dbReference type="PANTHER" id="PTHR12001:SF85">
    <property type="entry name" value="SHORT CHAIN ISOPRENYL DIPHOSPHATE SYNTHASE"/>
    <property type="match status" value="1"/>
</dbReference>
<sequence>MAAVTAGLPHAEALRQGVTTTLDAFLEHKARAAVSLGMSPEVAQSLGGFLAAGGKRLRPLICATGWQAGGGRAIPEAVIRTAASLEMFHAFCLIHDDIMDDSDSRRGAPTLHRRLTGLQGSSQRPAAAERTGASCAILIGDVALAWSDELLHTAGLTPRQLGAVLPLVHEMRSEVMYGQYLDVTTAGRPTTDVEQARRIIRYKTAKYTVERPLQIGACLAGASLAVREALSAYALPVGEAFQLRDDLLGVFGAPEVTGKPSLDDLRGGKHTVLVALALQRADAGQRRVLDALLGMDGLGEAGADRIREVLTATGARAEVENMIAALRARALRVLESAPLAPYATAGLRRLTEVATARAR</sequence>
<dbReference type="InterPro" id="IPR008949">
    <property type="entry name" value="Isoprenoid_synthase_dom_sf"/>
</dbReference>
<evidence type="ECO:0000256" key="2">
    <source>
        <dbReference type="ARBA" id="ARBA00006706"/>
    </source>
</evidence>
<keyword evidence="3 6" id="KW-0808">Transferase</keyword>
<evidence type="ECO:0000313" key="8">
    <source>
        <dbReference type="Proteomes" id="UP001610631"/>
    </source>
</evidence>
<evidence type="ECO:0000256" key="5">
    <source>
        <dbReference type="ARBA" id="ARBA00022842"/>
    </source>
</evidence>
<evidence type="ECO:0000313" key="7">
    <source>
        <dbReference type="EMBL" id="MFH7596429.1"/>
    </source>
</evidence>
<dbReference type="InterPro" id="IPR033749">
    <property type="entry name" value="Polyprenyl_synt_CS"/>
</dbReference>
<accession>A0ABW7PDX7</accession>
<proteinExistence type="inferred from homology"/>
<reference evidence="7 8" key="1">
    <citation type="submission" date="2024-03" db="EMBL/GenBank/DDBJ databases">
        <title>Whole genome sequencing of Streptomyces racemochromogenes, to identify antimicrobial biosynthetic gene clusters.</title>
        <authorList>
            <person name="Suryawanshi P."/>
            <person name="Krishnaraj P.U."/>
            <person name="Arun Y.P."/>
            <person name="Suryawanshi M.P."/>
            <person name="Rakshit O."/>
        </authorList>
    </citation>
    <scope>NUCLEOTIDE SEQUENCE [LARGE SCALE GENOMIC DNA]</scope>
    <source>
        <strain evidence="7 8">AUDT626</strain>
    </source>
</reference>
<evidence type="ECO:0000256" key="3">
    <source>
        <dbReference type="ARBA" id="ARBA00022679"/>
    </source>
</evidence>
<dbReference type="PROSITE" id="PS00723">
    <property type="entry name" value="POLYPRENYL_SYNTHASE_1"/>
    <property type="match status" value="1"/>
</dbReference>
<dbReference type="Pfam" id="PF00348">
    <property type="entry name" value="polyprenyl_synt"/>
    <property type="match status" value="1"/>
</dbReference>
<dbReference type="SFLD" id="SFLDS00005">
    <property type="entry name" value="Isoprenoid_Synthase_Type_I"/>
    <property type="match status" value="1"/>
</dbReference>
<keyword evidence="8" id="KW-1185">Reference proteome</keyword>
<dbReference type="Proteomes" id="UP001610631">
    <property type="component" value="Unassembled WGS sequence"/>
</dbReference>